<evidence type="ECO:0000313" key="11">
    <source>
        <dbReference type="Proteomes" id="UP001357485"/>
    </source>
</evidence>
<comment type="caution">
    <text evidence="10">The sequence shown here is derived from an EMBL/GenBank/DDBJ whole genome shotgun (WGS) entry which is preliminary data.</text>
</comment>
<name>A0ABR0KQG0_9PEZI</name>
<feature type="non-terminal residue" evidence="10">
    <location>
        <position position="105"/>
    </location>
</feature>
<evidence type="ECO:0000256" key="7">
    <source>
        <dbReference type="ARBA" id="ARBA00023163"/>
    </source>
</evidence>
<gene>
    <name evidence="10" type="ORF">LTR16_006370</name>
</gene>
<dbReference type="Proteomes" id="UP001357485">
    <property type="component" value="Unassembled WGS sequence"/>
</dbReference>
<organism evidence="10 11">
    <name type="scientific">Cryomyces antarcticus</name>
    <dbReference type="NCBI Taxonomy" id="329879"/>
    <lineage>
        <taxon>Eukaryota</taxon>
        <taxon>Fungi</taxon>
        <taxon>Dikarya</taxon>
        <taxon>Ascomycota</taxon>
        <taxon>Pezizomycotina</taxon>
        <taxon>Dothideomycetes</taxon>
        <taxon>Dothideomycetes incertae sedis</taxon>
        <taxon>Cryomyces</taxon>
    </lineage>
</organism>
<keyword evidence="11" id="KW-1185">Reference proteome</keyword>
<evidence type="ECO:0000313" key="10">
    <source>
        <dbReference type="EMBL" id="KAK5107188.1"/>
    </source>
</evidence>
<dbReference type="PANTHER" id="PTHR40468:SF1">
    <property type="entry name" value="TOPOISOMERASE I DAMAGE AFFECTED PROTEIN 11"/>
    <property type="match status" value="1"/>
</dbReference>
<evidence type="ECO:0000256" key="1">
    <source>
        <dbReference type="ARBA" id="ARBA00004123"/>
    </source>
</evidence>
<keyword evidence="7" id="KW-0804">Transcription</keyword>
<dbReference type="Pfam" id="PF08528">
    <property type="entry name" value="Whi5"/>
    <property type="match status" value="1"/>
</dbReference>
<evidence type="ECO:0000256" key="6">
    <source>
        <dbReference type="ARBA" id="ARBA00023015"/>
    </source>
</evidence>
<evidence type="ECO:0000256" key="4">
    <source>
        <dbReference type="ARBA" id="ARBA00022490"/>
    </source>
</evidence>
<evidence type="ECO:0000256" key="2">
    <source>
        <dbReference type="ARBA" id="ARBA00004496"/>
    </source>
</evidence>
<dbReference type="PANTHER" id="PTHR40468">
    <property type="entry name" value="YALI0A15257P"/>
    <property type="match status" value="1"/>
</dbReference>
<sequence>MSGPQRLDQPAEVASKVLRRAQVSKMTRTLQNRLALANVKIKHGWEDLSIDIIEPQIEQQLRRKRPASSTDTVSDTSSSISDRCHPTGGYGSSPLTAPMFSDELE</sequence>
<dbReference type="InterPro" id="IPR013734">
    <property type="entry name" value="TF_Nrm1/Whi5"/>
</dbReference>
<feature type="compositionally biased region" description="Low complexity" evidence="9">
    <location>
        <begin position="68"/>
        <end position="81"/>
    </location>
</feature>
<feature type="region of interest" description="Disordered" evidence="9">
    <location>
        <begin position="59"/>
        <end position="105"/>
    </location>
</feature>
<keyword evidence="5" id="KW-0678">Repressor</keyword>
<keyword evidence="8" id="KW-0539">Nucleus</keyword>
<evidence type="ECO:0000256" key="5">
    <source>
        <dbReference type="ARBA" id="ARBA00022491"/>
    </source>
</evidence>
<keyword evidence="4" id="KW-0963">Cytoplasm</keyword>
<reference evidence="10 11" key="1">
    <citation type="submission" date="2023-08" db="EMBL/GenBank/DDBJ databases">
        <title>Black Yeasts Isolated from many extreme environments.</title>
        <authorList>
            <person name="Coleine C."/>
            <person name="Stajich J.E."/>
            <person name="Selbmann L."/>
        </authorList>
    </citation>
    <scope>NUCLEOTIDE SEQUENCE [LARGE SCALE GENOMIC DNA]</scope>
    <source>
        <strain evidence="10 11">CCFEE 536</strain>
    </source>
</reference>
<accession>A0ABR0KQG0</accession>
<protein>
    <submittedName>
        <fullName evidence="10">Uncharacterized protein</fullName>
    </submittedName>
</protein>
<evidence type="ECO:0000256" key="9">
    <source>
        <dbReference type="SAM" id="MobiDB-lite"/>
    </source>
</evidence>
<comment type="subcellular location">
    <subcellularLocation>
        <location evidence="2">Cytoplasm</location>
    </subcellularLocation>
    <subcellularLocation>
        <location evidence="1">Nucleus</location>
    </subcellularLocation>
</comment>
<evidence type="ECO:0000256" key="3">
    <source>
        <dbReference type="ARBA" id="ARBA00006922"/>
    </source>
</evidence>
<dbReference type="EMBL" id="JAVRRA010025803">
    <property type="protein sequence ID" value="KAK5107188.1"/>
    <property type="molecule type" value="Genomic_DNA"/>
</dbReference>
<proteinExistence type="inferred from homology"/>
<comment type="similarity">
    <text evidence="3">Belongs to the WHI5/NRM1 family.</text>
</comment>
<keyword evidence="6" id="KW-0805">Transcription regulation</keyword>
<evidence type="ECO:0000256" key="8">
    <source>
        <dbReference type="ARBA" id="ARBA00023242"/>
    </source>
</evidence>